<sequence>MVKLNNIQLADHNHKIVYDYSTNTNSKKYFNKNIPFYSKYKQELSSVPQSILAIPFISNVLPIAWFAGFNIEVPELDEDFFNALKQVKIEFEKQFPDYELKGEIKALKLVKNTISQTNSAMLFSGGVDAYATYIRTFSETPDLVTILGADIEIEDQEQWLSFTNFIEEEPLLKQNKKRYIETNVRTFYTYQVELLLKEVGWWGKVQHGLSLIGSLAPISYLNGYNKIYIASSYTEQIAIAWGSTPQIDQSISWAGIKVFHDGYELQRQDKVDLITQFSEEKNINFKLRVCYSELRSSFNCSKCEKCYRTILGLILNGKNPNNYGFNVDEHVYTKMFANLNYGSASKGMQYFWWELMEKAKNTKSIYTFKDASIEKIELDRIRNGEIHNLLQKKIDTPKSKKSKIKFLIRNKFSGLYNIYKKLR</sequence>
<dbReference type="OrthoDB" id="2791683at2"/>
<protein>
    <recommendedName>
        <fullName evidence="3">7-cyano-7-deazaguanine synthase (Queuosine biosynthesis)</fullName>
    </recommendedName>
</protein>
<name>A0A1I1PDI2_9FLAO</name>
<dbReference type="AlphaFoldDB" id="A0A1I1PDI2"/>
<accession>A0A1I1PDI2</accession>
<reference evidence="2" key="1">
    <citation type="submission" date="2016-10" db="EMBL/GenBank/DDBJ databases">
        <authorList>
            <person name="Varghese N."/>
            <person name="Submissions S."/>
        </authorList>
    </citation>
    <scope>NUCLEOTIDE SEQUENCE [LARGE SCALE GENOMIC DNA]</scope>
    <source>
        <strain evidence="2">DSM 25730</strain>
    </source>
</reference>
<dbReference type="EMBL" id="FOMI01000003">
    <property type="protein sequence ID" value="SFD07859.1"/>
    <property type="molecule type" value="Genomic_DNA"/>
</dbReference>
<evidence type="ECO:0000313" key="2">
    <source>
        <dbReference type="Proteomes" id="UP000199439"/>
    </source>
</evidence>
<keyword evidence="2" id="KW-1185">Reference proteome</keyword>
<organism evidence="1 2">
    <name type="scientific">Algibacter pectinivorans</name>
    <dbReference type="NCBI Taxonomy" id="870482"/>
    <lineage>
        <taxon>Bacteria</taxon>
        <taxon>Pseudomonadati</taxon>
        <taxon>Bacteroidota</taxon>
        <taxon>Flavobacteriia</taxon>
        <taxon>Flavobacteriales</taxon>
        <taxon>Flavobacteriaceae</taxon>
        <taxon>Algibacter</taxon>
    </lineage>
</organism>
<dbReference type="Proteomes" id="UP000199439">
    <property type="component" value="Unassembled WGS sequence"/>
</dbReference>
<dbReference type="RefSeq" id="WP_092850802.1">
    <property type="nucleotide sequence ID" value="NZ_FOMI01000003.1"/>
</dbReference>
<evidence type="ECO:0008006" key="3">
    <source>
        <dbReference type="Google" id="ProtNLM"/>
    </source>
</evidence>
<evidence type="ECO:0000313" key="1">
    <source>
        <dbReference type="EMBL" id="SFD07859.1"/>
    </source>
</evidence>
<proteinExistence type="predicted"/>
<dbReference type="STRING" id="870482.SAMN04487987_103407"/>
<gene>
    <name evidence="1" type="ORF">SAMN04487987_103407</name>
</gene>